<sequence length="140" mass="15646">MAQTKEKECPVPDIAFTDITHCTCAHWLVLDLASSHHDCSVLDLPKSCKNSCMFSISVDRSRSIQSRSKLDSRAHVVMLKFRSFRWCTHETQFSGLVAFATAGLLFPVILSKSQSKPIIDSSKSLSPGAIMRGPYQRWLS</sequence>
<dbReference type="PANTHER" id="PTHR36070:SF1">
    <property type="entry name" value="OS04G0165500 PROTEIN"/>
    <property type="match status" value="1"/>
</dbReference>
<reference evidence="2" key="1">
    <citation type="submission" date="2020-06" db="EMBL/GenBank/DDBJ databases">
        <title>WGS assembly of Ceratodon purpureus strain R40.</title>
        <authorList>
            <person name="Carey S.B."/>
            <person name="Jenkins J."/>
            <person name="Shu S."/>
            <person name="Lovell J.T."/>
            <person name="Sreedasyam A."/>
            <person name="Maumus F."/>
            <person name="Tiley G.P."/>
            <person name="Fernandez-Pozo N."/>
            <person name="Barry K."/>
            <person name="Chen C."/>
            <person name="Wang M."/>
            <person name="Lipzen A."/>
            <person name="Daum C."/>
            <person name="Saski C.A."/>
            <person name="Payton A.C."/>
            <person name="Mcbreen J.C."/>
            <person name="Conrad R.E."/>
            <person name="Kollar L.M."/>
            <person name="Olsson S."/>
            <person name="Huttunen S."/>
            <person name="Landis J.B."/>
            <person name="Wickett N.J."/>
            <person name="Johnson M.G."/>
            <person name="Rensing S.A."/>
            <person name="Grimwood J."/>
            <person name="Schmutz J."/>
            <person name="Mcdaniel S.F."/>
        </authorList>
    </citation>
    <scope>NUCLEOTIDE SEQUENCE</scope>
    <source>
        <strain evidence="2">R40</strain>
    </source>
</reference>
<organism evidence="2 3">
    <name type="scientific">Ceratodon purpureus</name>
    <name type="common">Fire moss</name>
    <name type="synonym">Dicranum purpureum</name>
    <dbReference type="NCBI Taxonomy" id="3225"/>
    <lineage>
        <taxon>Eukaryota</taxon>
        <taxon>Viridiplantae</taxon>
        <taxon>Streptophyta</taxon>
        <taxon>Embryophyta</taxon>
        <taxon>Bryophyta</taxon>
        <taxon>Bryophytina</taxon>
        <taxon>Bryopsida</taxon>
        <taxon>Dicranidae</taxon>
        <taxon>Pseudoditrichales</taxon>
        <taxon>Ditrichaceae</taxon>
        <taxon>Ceratodon</taxon>
    </lineage>
</organism>
<keyword evidence="1" id="KW-0472">Membrane</keyword>
<keyword evidence="1" id="KW-1133">Transmembrane helix</keyword>
<protein>
    <submittedName>
        <fullName evidence="2">Uncharacterized protein</fullName>
    </submittedName>
</protein>
<keyword evidence="3" id="KW-1185">Reference proteome</keyword>
<evidence type="ECO:0000313" key="2">
    <source>
        <dbReference type="EMBL" id="KAG0579883.1"/>
    </source>
</evidence>
<proteinExistence type="predicted"/>
<feature type="transmembrane region" description="Helical" evidence="1">
    <location>
        <begin position="93"/>
        <end position="110"/>
    </location>
</feature>
<evidence type="ECO:0000313" key="3">
    <source>
        <dbReference type="Proteomes" id="UP000822688"/>
    </source>
</evidence>
<dbReference type="Proteomes" id="UP000822688">
    <property type="component" value="Chromosome 4"/>
</dbReference>
<gene>
    <name evidence="2" type="ORF">KC19_4G131200</name>
</gene>
<keyword evidence="1" id="KW-0812">Transmembrane</keyword>
<dbReference type="AlphaFoldDB" id="A0A8T0IBM8"/>
<accession>A0A8T0IBM8</accession>
<dbReference type="EMBL" id="CM026424">
    <property type="protein sequence ID" value="KAG0579883.1"/>
    <property type="molecule type" value="Genomic_DNA"/>
</dbReference>
<dbReference type="PANTHER" id="PTHR36070">
    <property type="entry name" value="OSJNBA0019G23.7 PROTEIN"/>
    <property type="match status" value="1"/>
</dbReference>
<comment type="caution">
    <text evidence="2">The sequence shown here is derived from an EMBL/GenBank/DDBJ whole genome shotgun (WGS) entry which is preliminary data.</text>
</comment>
<name>A0A8T0IBM8_CERPU</name>
<evidence type="ECO:0000256" key="1">
    <source>
        <dbReference type="SAM" id="Phobius"/>
    </source>
</evidence>